<dbReference type="PANTHER" id="PTHR30620">
    <property type="entry name" value="PERIPLASMIC BETA-GLUCOSIDASE-RELATED"/>
    <property type="match status" value="1"/>
</dbReference>
<evidence type="ECO:0000256" key="3">
    <source>
        <dbReference type="ARBA" id="ARBA00012744"/>
    </source>
</evidence>
<dbReference type="InterPro" id="IPR036881">
    <property type="entry name" value="Glyco_hydro_3_C_sf"/>
</dbReference>
<dbReference type="Gene3D" id="3.40.50.1700">
    <property type="entry name" value="Glycoside hydrolase family 3 C-terminal domain"/>
    <property type="match status" value="1"/>
</dbReference>
<evidence type="ECO:0000256" key="6">
    <source>
        <dbReference type="ARBA" id="ARBA00023295"/>
    </source>
</evidence>
<keyword evidence="6 7" id="KW-0326">Glycosidase</keyword>
<keyword evidence="5 7" id="KW-0378">Hydrolase</keyword>
<dbReference type="SMART" id="SM01217">
    <property type="entry name" value="Fn3_like"/>
    <property type="match status" value="1"/>
</dbReference>
<dbReference type="InterPro" id="IPR026891">
    <property type="entry name" value="Fn3-like"/>
</dbReference>
<dbReference type="Gene3D" id="2.60.40.10">
    <property type="entry name" value="Immunoglobulins"/>
    <property type="match status" value="1"/>
</dbReference>
<dbReference type="Gene3D" id="3.20.20.300">
    <property type="entry name" value="Glycoside hydrolase, family 3, N-terminal domain"/>
    <property type="match status" value="1"/>
</dbReference>
<dbReference type="PANTHER" id="PTHR30620:SF16">
    <property type="entry name" value="LYSOSOMAL BETA GLUCOSIDASE"/>
    <property type="match status" value="1"/>
</dbReference>
<evidence type="ECO:0000256" key="7">
    <source>
        <dbReference type="RuleBase" id="RU361161"/>
    </source>
</evidence>
<evidence type="ECO:0000256" key="1">
    <source>
        <dbReference type="ARBA" id="ARBA00000448"/>
    </source>
</evidence>
<comment type="catalytic activity">
    <reaction evidence="1">
        <text>Hydrolysis of terminal, non-reducing beta-D-glucosyl residues with release of beta-D-glucose.</text>
        <dbReference type="EC" id="3.2.1.21"/>
    </reaction>
</comment>
<dbReference type="Pfam" id="PF14310">
    <property type="entry name" value="Fn3-like"/>
    <property type="match status" value="1"/>
</dbReference>
<dbReference type="FunFam" id="3.20.20.300:FF:000005">
    <property type="entry name" value="Periplasmic beta-glucosidase"/>
    <property type="match status" value="1"/>
</dbReference>
<dbReference type="InterPro" id="IPR001764">
    <property type="entry name" value="Glyco_hydro_3_N"/>
</dbReference>
<dbReference type="EMBL" id="JAPJDA010000009">
    <property type="protein sequence ID" value="MCX2837857.1"/>
    <property type="molecule type" value="Genomic_DNA"/>
</dbReference>
<dbReference type="InterPro" id="IPR013783">
    <property type="entry name" value="Ig-like_fold"/>
</dbReference>
<dbReference type="Pfam" id="PF01915">
    <property type="entry name" value="Glyco_hydro_3_C"/>
    <property type="match status" value="1"/>
</dbReference>
<reference evidence="9" key="1">
    <citation type="submission" date="2022-11" db="EMBL/GenBank/DDBJ databases">
        <title>Salinimicrobium profundisediminis sp. nov., isolated from deep-sea sediment of the Mariana Trench.</title>
        <authorList>
            <person name="Fu H."/>
        </authorList>
    </citation>
    <scope>NUCLEOTIDE SEQUENCE</scope>
    <source>
        <strain evidence="9">MT39</strain>
    </source>
</reference>
<proteinExistence type="inferred from homology"/>
<evidence type="ECO:0000256" key="5">
    <source>
        <dbReference type="ARBA" id="ARBA00022801"/>
    </source>
</evidence>
<keyword evidence="10" id="KW-1185">Reference proteome</keyword>
<evidence type="ECO:0000259" key="8">
    <source>
        <dbReference type="SMART" id="SM01217"/>
    </source>
</evidence>
<protein>
    <recommendedName>
        <fullName evidence="3">beta-glucosidase</fullName>
        <ecNumber evidence="3">3.2.1.21</ecNumber>
    </recommendedName>
</protein>
<dbReference type="GO" id="GO:0009251">
    <property type="term" value="P:glucan catabolic process"/>
    <property type="evidence" value="ECO:0007669"/>
    <property type="project" value="TreeGrafter"/>
</dbReference>
<dbReference type="SUPFAM" id="SSF51445">
    <property type="entry name" value="(Trans)glycosidases"/>
    <property type="match status" value="1"/>
</dbReference>
<dbReference type="InterPro" id="IPR019800">
    <property type="entry name" value="Glyco_hydro_3_AS"/>
</dbReference>
<dbReference type="RefSeq" id="WP_266069107.1">
    <property type="nucleotide sequence ID" value="NZ_JAPJDA010000009.1"/>
</dbReference>
<feature type="domain" description="Fibronectin type III-like" evidence="8">
    <location>
        <begin position="647"/>
        <end position="716"/>
    </location>
</feature>
<dbReference type="GO" id="GO:0008422">
    <property type="term" value="F:beta-glucosidase activity"/>
    <property type="evidence" value="ECO:0007669"/>
    <property type="project" value="UniProtKB-EC"/>
</dbReference>
<organism evidence="9 10">
    <name type="scientific">Salinimicrobium profundisediminis</name>
    <dbReference type="NCBI Taxonomy" id="2994553"/>
    <lineage>
        <taxon>Bacteria</taxon>
        <taxon>Pseudomonadati</taxon>
        <taxon>Bacteroidota</taxon>
        <taxon>Flavobacteriia</taxon>
        <taxon>Flavobacteriales</taxon>
        <taxon>Flavobacteriaceae</taxon>
        <taxon>Salinimicrobium</taxon>
    </lineage>
</organism>
<comment type="caution">
    <text evidence="9">The sequence shown here is derived from an EMBL/GenBank/DDBJ whole genome shotgun (WGS) entry which is preliminary data.</text>
</comment>
<dbReference type="NCBIfam" id="NF011678">
    <property type="entry name" value="PRK15098.1"/>
    <property type="match status" value="1"/>
</dbReference>
<name>A0A9X3CVV0_9FLAO</name>
<dbReference type="SUPFAM" id="SSF52279">
    <property type="entry name" value="Beta-D-glucan exohydrolase, C-terminal domain"/>
    <property type="match status" value="1"/>
</dbReference>
<comment type="similarity">
    <text evidence="2 7">Belongs to the glycosyl hydrolase 3 family.</text>
</comment>
<dbReference type="Pfam" id="PF00933">
    <property type="entry name" value="Glyco_hydro_3"/>
    <property type="match status" value="1"/>
</dbReference>
<dbReference type="InterPro" id="IPR017853">
    <property type="entry name" value="GH"/>
</dbReference>
<dbReference type="PROSITE" id="PS00775">
    <property type="entry name" value="GLYCOSYL_HYDROL_F3"/>
    <property type="match status" value="1"/>
</dbReference>
<dbReference type="Proteomes" id="UP001148482">
    <property type="component" value="Unassembled WGS sequence"/>
</dbReference>
<sequence length="727" mass="80643">MTAQHFSEEIEQQIDWLLKEMTIQEKLGQMNQLSADNMEVNYDLIRRGMAGSVLSITDPAVANKAQQIAMEESRMGIPIIIGRDVIHGFKTIFPIPLGQAASFDPDIVEEAARTAAVEASEVGIRWTFAPMVDITRDPRWGRVAESPGEDPFLASRMAVAMVKGFQGKDLSNPTSLAASAKHFAGYGAAEGGRDYNSTYIPERQMRNLYLKPFEAAVKEAGLATIMSAFHANDGIPATGDKHLLKSILRDEWGFDGFVVSDWASVDEMVVHGYSQNRSQAANQAIEAGIDMEMVSGTFVEHGEKLVRQGSLSMEDLNNAVSNILRVKFRLGLFENPYVEEDRDSKFYHTEHLALAKKAAEESFVLLKNQEETLPLKNIKTLAVFGPLSDAPHEQLGTWVFDGEKDHTITPLDALKKMYGEQVEILHHPGLKFSRDKDTTSFVKMRKLAAAADAIVVFLGEESILSGEAHSLSNLRLQGAQSKMLKELAALNKPLVSVFLAGRPLEIEKEVELSDAVIYAWHPGTMGGPAIADVLFGKSSPSGKLPMTFPKNVGQIPIYYSHENTGRPATDNEMLIDEIPVEASQTSLGNRSFYLDSGHEPLFPFGYGLTYTTFEYGRIELLEDVLQKDGILKVEVTLKNTGKAMATEVVQLYTRDLYASVIRPVKELKDFKRITLAPGEQTVVHFEINIRSLAFWNRDMEEVVEPGEYELWLGGSSDTTEKVNFQVK</sequence>
<keyword evidence="4" id="KW-0732">Signal</keyword>
<dbReference type="InterPro" id="IPR036962">
    <property type="entry name" value="Glyco_hydro_3_N_sf"/>
</dbReference>
<dbReference type="PRINTS" id="PR00133">
    <property type="entry name" value="GLHYDRLASE3"/>
</dbReference>
<dbReference type="EC" id="3.2.1.21" evidence="3"/>
<dbReference type="AlphaFoldDB" id="A0A9X3CVV0"/>
<dbReference type="InterPro" id="IPR002772">
    <property type="entry name" value="Glyco_hydro_3_C"/>
</dbReference>
<evidence type="ECO:0000256" key="2">
    <source>
        <dbReference type="ARBA" id="ARBA00005336"/>
    </source>
</evidence>
<accession>A0A9X3CVV0</accession>
<dbReference type="InterPro" id="IPR051915">
    <property type="entry name" value="Cellulose_Degrad_GH3"/>
</dbReference>
<dbReference type="FunFam" id="2.60.40.10:FF:000495">
    <property type="entry name" value="Periplasmic beta-glucosidase"/>
    <property type="match status" value="1"/>
</dbReference>
<gene>
    <name evidence="9" type="primary">bglX</name>
    <name evidence="9" type="ORF">OQ279_06790</name>
</gene>
<evidence type="ECO:0000256" key="4">
    <source>
        <dbReference type="ARBA" id="ARBA00022729"/>
    </source>
</evidence>
<evidence type="ECO:0000313" key="9">
    <source>
        <dbReference type="EMBL" id="MCX2837857.1"/>
    </source>
</evidence>
<evidence type="ECO:0000313" key="10">
    <source>
        <dbReference type="Proteomes" id="UP001148482"/>
    </source>
</evidence>